<reference evidence="1" key="2">
    <citation type="submission" date="2016-06" db="EMBL/GenBank/DDBJ databases">
        <title>The genome of a short-lived fish provides insights into sex chromosome evolution and the genetic control of aging.</title>
        <authorList>
            <person name="Reichwald K."/>
            <person name="Felder M."/>
            <person name="Petzold A."/>
            <person name="Koch P."/>
            <person name="Groth M."/>
            <person name="Platzer M."/>
        </authorList>
    </citation>
    <scope>NUCLEOTIDE SEQUENCE</scope>
    <source>
        <tissue evidence="1">Brain</tissue>
    </source>
</reference>
<organism evidence="1">
    <name type="scientific">Nothobranchius furzeri</name>
    <name type="common">Turquoise killifish</name>
    <dbReference type="NCBI Taxonomy" id="105023"/>
    <lineage>
        <taxon>Eukaryota</taxon>
        <taxon>Metazoa</taxon>
        <taxon>Chordata</taxon>
        <taxon>Craniata</taxon>
        <taxon>Vertebrata</taxon>
        <taxon>Euteleostomi</taxon>
        <taxon>Actinopterygii</taxon>
        <taxon>Neopterygii</taxon>
        <taxon>Teleostei</taxon>
        <taxon>Neoteleostei</taxon>
        <taxon>Acanthomorphata</taxon>
        <taxon>Ovalentaria</taxon>
        <taxon>Atherinomorphae</taxon>
        <taxon>Cyprinodontiformes</taxon>
        <taxon>Nothobranchiidae</taxon>
        <taxon>Nothobranchius</taxon>
    </lineage>
</organism>
<dbReference type="AlphaFoldDB" id="A0A1A8VE16"/>
<evidence type="ECO:0008006" key="2">
    <source>
        <dbReference type="Google" id="ProtNLM"/>
    </source>
</evidence>
<gene>
    <name evidence="1" type="primary">Nfu_g_1_023742</name>
</gene>
<feature type="non-terminal residue" evidence="1">
    <location>
        <position position="1"/>
    </location>
</feature>
<name>A0A1A8VE16_NOTFU</name>
<feature type="non-terminal residue" evidence="1">
    <location>
        <position position="102"/>
    </location>
</feature>
<dbReference type="EMBL" id="HAEJ01018208">
    <property type="protein sequence ID" value="SBS58665.1"/>
    <property type="molecule type" value="Transcribed_RNA"/>
</dbReference>
<accession>A0A1A8VE16</accession>
<proteinExistence type="predicted"/>
<protein>
    <recommendedName>
        <fullName evidence="2">TTF-type domain-containing protein</fullName>
    </recommendedName>
</protein>
<sequence length="102" mass="11631">VLTSGQIKVSSSGCASPNSFQPILNPEKSFNNSWFEQFKWLEYSEDTNCTFCLPCQHFGRQNIHSISKDALLIYSKFSNWKGALDSFCEHENCDLHKPSMTC</sequence>
<evidence type="ECO:0000313" key="1">
    <source>
        <dbReference type="EMBL" id="SBS58665.1"/>
    </source>
</evidence>
<reference evidence="1" key="1">
    <citation type="submission" date="2016-05" db="EMBL/GenBank/DDBJ databases">
        <authorList>
            <person name="Lavstsen T."/>
            <person name="Jespersen J.S."/>
        </authorList>
    </citation>
    <scope>NUCLEOTIDE SEQUENCE</scope>
    <source>
        <tissue evidence="1">Brain</tissue>
    </source>
</reference>